<dbReference type="InterPro" id="IPR010982">
    <property type="entry name" value="Lambda_DNA-bd_dom_sf"/>
</dbReference>
<organism evidence="2 3">
    <name type="scientific">Planococcus dechangensis</name>
    <dbReference type="NCBI Taxonomy" id="1176255"/>
    <lineage>
        <taxon>Bacteria</taxon>
        <taxon>Bacillati</taxon>
        <taxon>Bacillota</taxon>
        <taxon>Bacilli</taxon>
        <taxon>Bacillales</taxon>
        <taxon>Caryophanaceae</taxon>
        <taxon>Planococcus</taxon>
    </lineage>
</organism>
<name>A0ABV9MC97_9BACL</name>
<keyword evidence="3" id="KW-1185">Reference proteome</keyword>
<dbReference type="SMART" id="SM00530">
    <property type="entry name" value="HTH_XRE"/>
    <property type="match status" value="1"/>
</dbReference>
<dbReference type="Proteomes" id="UP001595932">
    <property type="component" value="Unassembled WGS sequence"/>
</dbReference>
<dbReference type="InterPro" id="IPR001387">
    <property type="entry name" value="Cro/C1-type_HTH"/>
</dbReference>
<dbReference type="Pfam" id="PF01381">
    <property type="entry name" value="HTH_3"/>
    <property type="match status" value="1"/>
</dbReference>
<protein>
    <submittedName>
        <fullName evidence="2">Helix-turn-helix domain-containing protein</fullName>
    </submittedName>
</protein>
<sequence length="75" mass="8435">MDHLKVFGRAVKLRRQELNLSQEELALISGLHRTYIGGIEQGTRNIGLSNIIKLSKALRLSPSELLSCFNEKSEI</sequence>
<dbReference type="CDD" id="cd00093">
    <property type="entry name" value="HTH_XRE"/>
    <property type="match status" value="1"/>
</dbReference>
<dbReference type="PROSITE" id="PS50943">
    <property type="entry name" value="HTH_CROC1"/>
    <property type="match status" value="1"/>
</dbReference>
<dbReference type="SUPFAM" id="SSF47413">
    <property type="entry name" value="lambda repressor-like DNA-binding domains"/>
    <property type="match status" value="1"/>
</dbReference>
<dbReference type="Gene3D" id="1.10.260.40">
    <property type="entry name" value="lambda repressor-like DNA-binding domains"/>
    <property type="match status" value="1"/>
</dbReference>
<proteinExistence type="predicted"/>
<evidence type="ECO:0000313" key="2">
    <source>
        <dbReference type="EMBL" id="MFC4713437.1"/>
    </source>
</evidence>
<accession>A0ABV9MC97</accession>
<reference evidence="3" key="1">
    <citation type="journal article" date="2019" name="Int. J. Syst. Evol. Microbiol.">
        <title>The Global Catalogue of Microorganisms (GCM) 10K type strain sequencing project: providing services to taxonomists for standard genome sequencing and annotation.</title>
        <authorList>
            <consortium name="The Broad Institute Genomics Platform"/>
            <consortium name="The Broad Institute Genome Sequencing Center for Infectious Disease"/>
            <person name="Wu L."/>
            <person name="Ma J."/>
        </authorList>
    </citation>
    <scope>NUCLEOTIDE SEQUENCE [LARGE SCALE GENOMIC DNA]</scope>
    <source>
        <strain evidence="3">CGMCC 1.12151</strain>
    </source>
</reference>
<dbReference type="EMBL" id="JBHSGL010000005">
    <property type="protein sequence ID" value="MFC4713437.1"/>
    <property type="molecule type" value="Genomic_DNA"/>
</dbReference>
<feature type="domain" description="HTH cro/C1-type" evidence="1">
    <location>
        <begin position="11"/>
        <end position="65"/>
    </location>
</feature>
<comment type="caution">
    <text evidence="2">The sequence shown here is derived from an EMBL/GenBank/DDBJ whole genome shotgun (WGS) entry which is preliminary data.</text>
</comment>
<evidence type="ECO:0000259" key="1">
    <source>
        <dbReference type="PROSITE" id="PS50943"/>
    </source>
</evidence>
<gene>
    <name evidence="2" type="ORF">ACFO5U_11210</name>
</gene>
<dbReference type="RefSeq" id="WP_377279147.1">
    <property type="nucleotide sequence ID" value="NZ_JBHSGL010000005.1"/>
</dbReference>
<evidence type="ECO:0000313" key="3">
    <source>
        <dbReference type="Proteomes" id="UP001595932"/>
    </source>
</evidence>